<keyword evidence="10" id="KW-1185">Reference proteome</keyword>
<dbReference type="InterPro" id="IPR013604">
    <property type="entry name" value="7TM_chemorcpt"/>
</dbReference>
<name>A0A195FRE7_9HYME</name>
<dbReference type="GO" id="GO:0050909">
    <property type="term" value="P:sensory perception of taste"/>
    <property type="evidence" value="ECO:0007669"/>
    <property type="project" value="InterPro"/>
</dbReference>
<evidence type="ECO:0000313" key="9">
    <source>
        <dbReference type="EMBL" id="KYN42857.1"/>
    </source>
</evidence>
<sequence length="410" mass="47937">MKLFARPKCFSEAIALVTNLSCFLGLRIFEYPRGHPRPILSLIYFLFMFGIYYSGSRIIEEKYYLNIRLMKLEYVLYKILRYVHVMSVILNMLLGWWYTNKFRASHKKIFKIDETLRQLGLSENYNSIYFMTIGMITVWITGSFILSIVAFIHLRIRTNICTAVYIILCSMYPLTVNSINIFEFYLFVRCLQIKFELINRFLCENLINLSRNKIKLNIFELKEYAKIMDVEQQKHIFFSTMIFRRLHLELCKVSKIVCTILGVQVAWEIVAIIMHLSGASYNLFIRYIMYQYKVKGVPAQTALTLSMSLLSIFKIVFVCRICKNAANEGNKTIEIIHAIYGCNTDTDMQEEIQQFGIQILQSPVTFSVFGLTLDNRILTMILKSVTIYVVIMVQMSITLESDNAVQDTQF</sequence>
<dbReference type="GO" id="GO:0043025">
    <property type="term" value="C:neuronal cell body"/>
    <property type="evidence" value="ECO:0007669"/>
    <property type="project" value="TreeGrafter"/>
</dbReference>
<keyword evidence="5 8" id="KW-0472">Membrane</keyword>
<feature type="transmembrane region" description="Helical" evidence="8">
    <location>
        <begin position="79"/>
        <end position="98"/>
    </location>
</feature>
<evidence type="ECO:0000256" key="7">
    <source>
        <dbReference type="ARBA" id="ARBA00023224"/>
    </source>
</evidence>
<evidence type="ECO:0000256" key="3">
    <source>
        <dbReference type="ARBA" id="ARBA00022692"/>
    </source>
</evidence>
<protein>
    <recommendedName>
        <fullName evidence="8">Gustatory receptor</fullName>
    </recommendedName>
</protein>
<comment type="caution">
    <text evidence="8">Lacks conserved residue(s) required for the propagation of feature annotation.</text>
</comment>
<dbReference type="GO" id="GO:0030425">
    <property type="term" value="C:dendrite"/>
    <property type="evidence" value="ECO:0007669"/>
    <property type="project" value="TreeGrafter"/>
</dbReference>
<feature type="transmembrane region" description="Helical" evidence="8">
    <location>
        <begin position="9"/>
        <end position="29"/>
    </location>
</feature>
<feature type="transmembrane region" description="Helical" evidence="8">
    <location>
        <begin position="164"/>
        <end position="188"/>
    </location>
</feature>
<feature type="transmembrane region" description="Helical" evidence="8">
    <location>
        <begin position="265"/>
        <end position="285"/>
    </location>
</feature>
<evidence type="ECO:0000313" key="10">
    <source>
        <dbReference type="Proteomes" id="UP000078541"/>
    </source>
</evidence>
<dbReference type="PANTHER" id="PTHR21143:SF133">
    <property type="entry name" value="GUSTATORY AND PHEROMONE RECEPTOR 32A-RELATED"/>
    <property type="match status" value="1"/>
</dbReference>
<dbReference type="GO" id="GO:0030424">
    <property type="term" value="C:axon"/>
    <property type="evidence" value="ECO:0007669"/>
    <property type="project" value="TreeGrafter"/>
</dbReference>
<dbReference type="Proteomes" id="UP000078541">
    <property type="component" value="Unassembled WGS sequence"/>
</dbReference>
<dbReference type="PANTHER" id="PTHR21143">
    <property type="entry name" value="INVERTEBRATE GUSTATORY RECEPTOR"/>
    <property type="match status" value="1"/>
</dbReference>
<keyword evidence="2 8" id="KW-1003">Cell membrane</keyword>
<comment type="function">
    <text evidence="8">Gustatory receptor which mediates acceptance or avoidance behavior, depending on its substrates.</text>
</comment>
<dbReference type="STRING" id="34720.A0A195FRE7"/>
<evidence type="ECO:0000256" key="6">
    <source>
        <dbReference type="ARBA" id="ARBA00023170"/>
    </source>
</evidence>
<dbReference type="GO" id="GO:0007635">
    <property type="term" value="P:chemosensory behavior"/>
    <property type="evidence" value="ECO:0007669"/>
    <property type="project" value="TreeGrafter"/>
</dbReference>
<accession>A0A195FRE7</accession>
<evidence type="ECO:0000256" key="5">
    <source>
        <dbReference type="ARBA" id="ARBA00023136"/>
    </source>
</evidence>
<comment type="similarity">
    <text evidence="8">Belongs to the insect chemoreceptor superfamily. Gustatory receptor (GR) family.</text>
</comment>
<proteinExistence type="inferred from homology"/>
<reference evidence="9 10" key="1">
    <citation type="submission" date="2016-03" db="EMBL/GenBank/DDBJ databases">
        <title>Trachymyrmex septentrionalis WGS genome.</title>
        <authorList>
            <person name="Nygaard S."/>
            <person name="Hu H."/>
            <person name="Boomsma J."/>
            <person name="Zhang G."/>
        </authorList>
    </citation>
    <scope>NUCLEOTIDE SEQUENCE [LARGE SCALE GENOMIC DNA]</scope>
    <source>
        <strain evidence="9">Tsep2-gDNA-1</strain>
        <tissue evidence="9">Whole body</tissue>
    </source>
</reference>
<organism evidence="9 10">
    <name type="scientific">Trachymyrmex septentrionalis</name>
    <dbReference type="NCBI Taxonomy" id="34720"/>
    <lineage>
        <taxon>Eukaryota</taxon>
        <taxon>Metazoa</taxon>
        <taxon>Ecdysozoa</taxon>
        <taxon>Arthropoda</taxon>
        <taxon>Hexapoda</taxon>
        <taxon>Insecta</taxon>
        <taxon>Pterygota</taxon>
        <taxon>Neoptera</taxon>
        <taxon>Endopterygota</taxon>
        <taxon>Hymenoptera</taxon>
        <taxon>Apocrita</taxon>
        <taxon>Aculeata</taxon>
        <taxon>Formicoidea</taxon>
        <taxon>Formicidae</taxon>
        <taxon>Myrmicinae</taxon>
        <taxon>Trachymyrmex</taxon>
    </lineage>
</organism>
<feature type="transmembrane region" description="Helical" evidence="8">
    <location>
        <begin position="128"/>
        <end position="152"/>
    </location>
</feature>
<dbReference type="EMBL" id="KQ981305">
    <property type="protein sequence ID" value="KYN42857.1"/>
    <property type="molecule type" value="Genomic_DNA"/>
</dbReference>
<feature type="transmembrane region" description="Helical" evidence="8">
    <location>
        <begin position="41"/>
        <end position="59"/>
    </location>
</feature>
<dbReference type="Pfam" id="PF08395">
    <property type="entry name" value="7tm_7"/>
    <property type="match status" value="1"/>
</dbReference>
<evidence type="ECO:0000256" key="1">
    <source>
        <dbReference type="ARBA" id="ARBA00004651"/>
    </source>
</evidence>
<evidence type="ECO:0000256" key="2">
    <source>
        <dbReference type="ARBA" id="ARBA00022475"/>
    </source>
</evidence>
<keyword evidence="3 8" id="KW-0812">Transmembrane</keyword>
<keyword evidence="7 8" id="KW-0807">Transducer</keyword>
<keyword evidence="6 8" id="KW-0675">Receptor</keyword>
<evidence type="ECO:0000256" key="4">
    <source>
        <dbReference type="ARBA" id="ARBA00022989"/>
    </source>
</evidence>
<comment type="subcellular location">
    <subcellularLocation>
        <location evidence="1 8">Cell membrane</location>
        <topology evidence="1 8">Multi-pass membrane protein</topology>
    </subcellularLocation>
</comment>
<dbReference type="GO" id="GO:0005886">
    <property type="term" value="C:plasma membrane"/>
    <property type="evidence" value="ECO:0007669"/>
    <property type="project" value="UniProtKB-SubCell"/>
</dbReference>
<dbReference type="AlphaFoldDB" id="A0A195FRE7"/>
<dbReference type="GO" id="GO:0008049">
    <property type="term" value="P:male courtship behavior"/>
    <property type="evidence" value="ECO:0007669"/>
    <property type="project" value="TreeGrafter"/>
</dbReference>
<evidence type="ECO:0000256" key="8">
    <source>
        <dbReference type="RuleBase" id="RU363108"/>
    </source>
</evidence>
<keyword evidence="4 8" id="KW-1133">Transmembrane helix</keyword>
<gene>
    <name evidence="9" type="ORF">ALC56_02660</name>
</gene>
<dbReference type="GO" id="GO:0007165">
    <property type="term" value="P:signal transduction"/>
    <property type="evidence" value="ECO:0007669"/>
    <property type="project" value="UniProtKB-KW"/>
</dbReference>